<dbReference type="SUPFAM" id="SSF53756">
    <property type="entry name" value="UDP-Glycosyltransferase/glycogen phosphorylase"/>
    <property type="match status" value="1"/>
</dbReference>
<dbReference type="Proteomes" id="UP000664385">
    <property type="component" value="Unassembled WGS sequence"/>
</dbReference>
<evidence type="ECO:0000259" key="5">
    <source>
        <dbReference type="Pfam" id="PF13439"/>
    </source>
</evidence>
<comment type="caution">
    <text evidence="6">The sequence shown here is derived from an EMBL/GenBank/DDBJ whole genome shotgun (WGS) entry which is preliminary data.</text>
</comment>
<dbReference type="GO" id="GO:1901137">
    <property type="term" value="P:carbohydrate derivative biosynthetic process"/>
    <property type="evidence" value="ECO:0007669"/>
    <property type="project" value="UniProtKB-ARBA"/>
</dbReference>
<dbReference type="CDD" id="cd03794">
    <property type="entry name" value="GT4_WbuB-like"/>
    <property type="match status" value="1"/>
</dbReference>
<accession>A0A939DVU2</accession>
<dbReference type="Pfam" id="PF13439">
    <property type="entry name" value="Glyco_transf_4"/>
    <property type="match status" value="1"/>
</dbReference>
<feature type="domain" description="Glycosyltransferase subfamily 4-like N-terminal" evidence="5">
    <location>
        <begin position="14"/>
        <end position="129"/>
    </location>
</feature>
<evidence type="ECO:0000256" key="2">
    <source>
        <dbReference type="ARBA" id="ARBA00022676"/>
    </source>
</evidence>
<dbReference type="RefSeq" id="WP_206822973.1">
    <property type="nucleotide sequence ID" value="NZ_JAEMWU010000001.1"/>
</dbReference>
<dbReference type="PANTHER" id="PTHR45947">
    <property type="entry name" value="SULFOQUINOVOSYL TRANSFERASE SQD2"/>
    <property type="match status" value="1"/>
</dbReference>
<evidence type="ECO:0000259" key="4">
    <source>
        <dbReference type="Pfam" id="PF00534"/>
    </source>
</evidence>
<sequence>MHPWTDNRIHYRECASLVGAGFDVTLVAVESVVDGLRDQVEVIEIPRLPRVKRLLLSSPRAIWIALRTGADIFHLHDPELVWAVPLLRALRKKVIYDAHEDLPVQVVSKPYVNALARPFIVAAAHVVIATACLSSHIVVATDVIAKRFPSRKTSLVRNYPPLRVEESVAPEVTDRMKAVVYVGGISSGRGAEVMVAAATEPTFPEGWRLTLAGAIPAQLQAELEVHQGAEHTDFLGQIPPLEARDLLLNARVGLVVLQDTPAYRDSLPTKMFEYFAAGVPVVASDFPLWRDIVTQHECGILVDPSSPAKIAEAIRRYADDPQLLACHSRNARRLAIEQLNWASEAQVLRDTYSRIAQL</sequence>
<dbReference type="EMBL" id="JAEMWU010000001">
    <property type="protein sequence ID" value="MBN8205354.1"/>
    <property type="molecule type" value="Genomic_DNA"/>
</dbReference>
<dbReference type="InterPro" id="IPR050194">
    <property type="entry name" value="Glycosyltransferase_grp1"/>
</dbReference>
<dbReference type="InterPro" id="IPR028098">
    <property type="entry name" value="Glyco_trans_4-like_N"/>
</dbReference>
<protein>
    <recommendedName>
        <fullName evidence="1">D-inositol 3-phosphate glycosyltransferase</fullName>
    </recommendedName>
</protein>
<dbReference type="Gene3D" id="3.40.50.2000">
    <property type="entry name" value="Glycogen Phosphorylase B"/>
    <property type="match status" value="2"/>
</dbReference>
<evidence type="ECO:0000313" key="7">
    <source>
        <dbReference type="Proteomes" id="UP000664385"/>
    </source>
</evidence>
<dbReference type="InterPro" id="IPR001296">
    <property type="entry name" value="Glyco_trans_1"/>
</dbReference>
<gene>
    <name evidence="6" type="ORF">JF543_05215</name>
</gene>
<evidence type="ECO:0000256" key="1">
    <source>
        <dbReference type="ARBA" id="ARBA00021292"/>
    </source>
</evidence>
<keyword evidence="3" id="KW-0808">Transferase</keyword>
<name>A0A939DVU2_9MICO</name>
<evidence type="ECO:0000313" key="6">
    <source>
        <dbReference type="EMBL" id="MBN8205354.1"/>
    </source>
</evidence>
<evidence type="ECO:0000256" key="3">
    <source>
        <dbReference type="ARBA" id="ARBA00022679"/>
    </source>
</evidence>
<dbReference type="PANTHER" id="PTHR45947:SF3">
    <property type="entry name" value="SULFOQUINOVOSYL TRANSFERASE SQD2"/>
    <property type="match status" value="1"/>
</dbReference>
<dbReference type="AlphaFoldDB" id="A0A939DVU2"/>
<proteinExistence type="predicted"/>
<reference evidence="6" key="1">
    <citation type="submission" date="2020-12" db="EMBL/GenBank/DDBJ databases">
        <title>PHA producing bacteria isolated from mangrove.</title>
        <authorList>
            <person name="Zheng W."/>
            <person name="Yu S."/>
            <person name="Huang Y."/>
        </authorList>
    </citation>
    <scope>NUCLEOTIDE SEQUENCE</scope>
    <source>
        <strain evidence="6">GN8-5</strain>
    </source>
</reference>
<dbReference type="Pfam" id="PF00534">
    <property type="entry name" value="Glycos_transf_1"/>
    <property type="match status" value="1"/>
</dbReference>
<organism evidence="6 7">
    <name type="scientific">Microbacterium esteraromaticum</name>
    <dbReference type="NCBI Taxonomy" id="57043"/>
    <lineage>
        <taxon>Bacteria</taxon>
        <taxon>Bacillati</taxon>
        <taxon>Actinomycetota</taxon>
        <taxon>Actinomycetes</taxon>
        <taxon>Micrococcales</taxon>
        <taxon>Microbacteriaceae</taxon>
        <taxon>Microbacterium</taxon>
    </lineage>
</organism>
<dbReference type="GO" id="GO:0016757">
    <property type="term" value="F:glycosyltransferase activity"/>
    <property type="evidence" value="ECO:0007669"/>
    <property type="project" value="UniProtKB-KW"/>
</dbReference>
<keyword evidence="2" id="KW-0328">Glycosyltransferase</keyword>
<feature type="domain" description="Glycosyl transferase family 1" evidence="4">
    <location>
        <begin position="176"/>
        <end position="333"/>
    </location>
</feature>